<evidence type="ECO:0008006" key="3">
    <source>
        <dbReference type="Google" id="ProtNLM"/>
    </source>
</evidence>
<organism evidence="1 2">
    <name type="scientific">Rhodopirellula sallentina SM41</name>
    <dbReference type="NCBI Taxonomy" id="1263870"/>
    <lineage>
        <taxon>Bacteria</taxon>
        <taxon>Pseudomonadati</taxon>
        <taxon>Planctomycetota</taxon>
        <taxon>Planctomycetia</taxon>
        <taxon>Pirellulales</taxon>
        <taxon>Pirellulaceae</taxon>
        <taxon>Rhodopirellula</taxon>
    </lineage>
</organism>
<dbReference type="SUPFAM" id="SSF48452">
    <property type="entry name" value="TPR-like"/>
    <property type="match status" value="1"/>
</dbReference>
<sequence length="318" mass="36262">MERFQEISQELREKQLEWNQIPTQYEKAKIAQELNRRQGDDLSARAWAVQADSLAKRRTMLAVDIAKLNAEKSRISKVGKTLPSEFLELLAGWESISSPLIWVSQADAQQIHNECASYLDRYPDAHLVRMMLGYAQLHLKQQNAAEKSFQSILDEIAKQSDAFTDQLRLKASMGRLWVSLAKKDEVGAGKLIAANNRMDKLSYDLALAKAVFLEQKGLYAQAFDQYRRAVAIDKTHPAGYRMAADLVCRTDVRPPETALTLAKFAMKYDEGGDWRNQLTMALCCRKMGKKEDYRHLVDELRTTASEQAKEEMTQRLAE</sequence>
<reference evidence="1 2" key="1">
    <citation type="journal article" date="2013" name="Mar. Genomics">
        <title>Expression of sulfatases in Rhodopirellula baltica and the diversity of sulfatases in the genus Rhodopirellula.</title>
        <authorList>
            <person name="Wegner C.E."/>
            <person name="Richter-Heitmann T."/>
            <person name="Klindworth A."/>
            <person name="Klockow C."/>
            <person name="Richter M."/>
            <person name="Achstetter T."/>
            <person name="Glockner F.O."/>
            <person name="Harder J."/>
        </authorList>
    </citation>
    <scope>NUCLEOTIDE SEQUENCE [LARGE SCALE GENOMIC DNA]</scope>
    <source>
        <strain evidence="1 2">SM41</strain>
    </source>
</reference>
<dbReference type="EMBL" id="ANOH01000288">
    <property type="protein sequence ID" value="EMI54228.1"/>
    <property type="molecule type" value="Genomic_DNA"/>
</dbReference>
<accession>M5UE19</accession>
<evidence type="ECO:0000313" key="2">
    <source>
        <dbReference type="Proteomes" id="UP000011885"/>
    </source>
</evidence>
<dbReference type="PATRIC" id="fig|1263870.3.peg.4579"/>
<dbReference type="Proteomes" id="UP000011885">
    <property type="component" value="Unassembled WGS sequence"/>
</dbReference>
<proteinExistence type="predicted"/>
<dbReference type="Gene3D" id="1.25.40.10">
    <property type="entry name" value="Tetratricopeptide repeat domain"/>
    <property type="match status" value="1"/>
</dbReference>
<comment type="caution">
    <text evidence="1">The sequence shown here is derived from an EMBL/GenBank/DDBJ whole genome shotgun (WGS) entry which is preliminary data.</text>
</comment>
<protein>
    <recommendedName>
        <fullName evidence="3">Tetratricopeptide repeat protein</fullName>
    </recommendedName>
</protein>
<keyword evidence="2" id="KW-1185">Reference proteome</keyword>
<gene>
    <name evidence="1" type="ORF">RSSM_04331</name>
</gene>
<evidence type="ECO:0000313" key="1">
    <source>
        <dbReference type="EMBL" id="EMI54228.1"/>
    </source>
</evidence>
<name>M5UE19_9BACT</name>
<dbReference type="AlphaFoldDB" id="M5UE19"/>
<dbReference type="InterPro" id="IPR011990">
    <property type="entry name" value="TPR-like_helical_dom_sf"/>
</dbReference>